<comment type="subunit">
    <text evidence="7">Conjugated with ATG12.</text>
</comment>
<dbReference type="GeneID" id="8295427"/>
<dbReference type="FunCoup" id="C5DEZ4">
    <property type="interactions" value="378"/>
</dbReference>
<evidence type="ECO:0000256" key="3">
    <source>
        <dbReference type="ARBA" id="ARBA00022499"/>
    </source>
</evidence>
<dbReference type="GO" id="GO:0034727">
    <property type="term" value="P:piecemeal microautophagy of the nucleus"/>
    <property type="evidence" value="ECO:0007669"/>
    <property type="project" value="TreeGrafter"/>
</dbReference>
<dbReference type="GO" id="GO:0044233">
    <property type="term" value="C:mitochondria-associated endoplasmic reticulum membrane contact site"/>
    <property type="evidence" value="ECO:0007669"/>
    <property type="project" value="TreeGrafter"/>
</dbReference>
<dbReference type="GO" id="GO:0019776">
    <property type="term" value="F:Atg8-family ligase activity"/>
    <property type="evidence" value="ECO:0007669"/>
    <property type="project" value="TreeGrafter"/>
</dbReference>
<evidence type="ECO:0000256" key="1">
    <source>
        <dbReference type="ARBA" id="ARBA00004623"/>
    </source>
</evidence>
<gene>
    <name evidence="11" type="ordered locus">KLTH0D11000g</name>
</gene>
<dbReference type="GO" id="GO:0061908">
    <property type="term" value="C:phagophore"/>
    <property type="evidence" value="ECO:0007669"/>
    <property type="project" value="TreeGrafter"/>
</dbReference>
<evidence type="ECO:0000313" key="12">
    <source>
        <dbReference type="Proteomes" id="UP000002036"/>
    </source>
</evidence>
<dbReference type="HOGENOM" id="CLU_051894_2_0_1"/>
<keyword evidence="3 7" id="KW-1017">Isopeptide bond</keyword>
<dbReference type="GO" id="GO:0034274">
    <property type="term" value="C:Atg12-Atg5-Atg16 complex"/>
    <property type="evidence" value="ECO:0007669"/>
    <property type="project" value="TreeGrafter"/>
</dbReference>
<dbReference type="OMA" id="SIQKAVW"/>
<feature type="domain" description="Autophagy protein ATG5 UblA" evidence="10">
    <location>
        <begin position="9"/>
        <end position="118"/>
    </location>
</feature>
<dbReference type="InterPro" id="IPR048939">
    <property type="entry name" value="ATG5_UblA"/>
</dbReference>
<dbReference type="InterPro" id="IPR048318">
    <property type="entry name" value="ATG5_UblB"/>
</dbReference>
<dbReference type="Gene3D" id="1.10.246.190">
    <property type="entry name" value="Autophagy protein Apg5, helix rich domain"/>
    <property type="match status" value="1"/>
</dbReference>
<evidence type="ECO:0000256" key="5">
    <source>
        <dbReference type="ARBA" id="ARBA00022927"/>
    </source>
</evidence>
<organism evidence="11 12">
    <name type="scientific">Lachancea thermotolerans (strain ATCC 56472 / CBS 6340 / NRRL Y-8284)</name>
    <name type="common">Yeast</name>
    <name type="synonym">Kluyveromyces thermotolerans</name>
    <dbReference type="NCBI Taxonomy" id="559295"/>
    <lineage>
        <taxon>Eukaryota</taxon>
        <taxon>Fungi</taxon>
        <taxon>Dikarya</taxon>
        <taxon>Ascomycota</taxon>
        <taxon>Saccharomycotina</taxon>
        <taxon>Saccharomycetes</taxon>
        <taxon>Saccharomycetales</taxon>
        <taxon>Saccharomycetaceae</taxon>
        <taxon>Lachancea</taxon>
    </lineage>
</organism>
<name>C5DEZ4_LACTC</name>
<dbReference type="GO" id="GO:0005776">
    <property type="term" value="C:autophagosome"/>
    <property type="evidence" value="ECO:0007669"/>
    <property type="project" value="TreeGrafter"/>
</dbReference>
<dbReference type="Gene3D" id="3.10.20.90">
    <property type="entry name" value="Phosphatidylinositol 3-kinase Catalytic Subunit, Chain A, domain 1"/>
    <property type="match status" value="1"/>
</dbReference>
<keyword evidence="12" id="KW-1185">Reference proteome</keyword>
<comment type="similarity">
    <text evidence="2 7">Belongs to the ATG5 family.</text>
</comment>
<feature type="domain" description="Autophagy protein ATG5 alpha-helical bundle region" evidence="9">
    <location>
        <begin position="135"/>
        <end position="192"/>
    </location>
</feature>
<evidence type="ECO:0000256" key="6">
    <source>
        <dbReference type="ARBA" id="ARBA00023006"/>
    </source>
</evidence>
<dbReference type="InParanoid" id="C5DEZ4"/>
<dbReference type="Proteomes" id="UP000002036">
    <property type="component" value="Chromosome D"/>
</dbReference>
<keyword evidence="7" id="KW-0472">Membrane</keyword>
<evidence type="ECO:0000259" key="8">
    <source>
        <dbReference type="Pfam" id="PF04106"/>
    </source>
</evidence>
<dbReference type="STRING" id="559295.C5DEZ4"/>
<dbReference type="InterPro" id="IPR042526">
    <property type="entry name" value="Atg5_HR"/>
</dbReference>
<evidence type="ECO:0000256" key="7">
    <source>
        <dbReference type="RuleBase" id="RU361202"/>
    </source>
</evidence>
<keyword evidence="5" id="KW-0653">Protein transport</keyword>
<dbReference type="eggNOG" id="KOG2976">
    <property type="taxonomic scope" value="Eukaryota"/>
</dbReference>
<dbReference type="GO" id="GO:0034045">
    <property type="term" value="C:phagophore assembly site membrane"/>
    <property type="evidence" value="ECO:0007669"/>
    <property type="project" value="UniProtKB-SubCell"/>
</dbReference>
<comment type="subcellular location">
    <subcellularLocation>
        <location evidence="1 7">Preautophagosomal structure membrane</location>
        <topology evidence="1 7">Peripheral membrane protein</topology>
    </subcellularLocation>
</comment>
<accession>C5DEZ4</accession>
<keyword evidence="6 7" id="KW-0072">Autophagy</keyword>
<dbReference type="GO" id="GO:0015031">
    <property type="term" value="P:protein transport"/>
    <property type="evidence" value="ECO:0007669"/>
    <property type="project" value="UniProtKB-KW"/>
</dbReference>
<dbReference type="InterPro" id="IPR007239">
    <property type="entry name" value="Atg5"/>
</dbReference>
<dbReference type="KEGG" id="lth:KLTH0D11000g"/>
<protein>
    <recommendedName>
        <fullName evidence="7">Autophagy protein 5</fullName>
    </recommendedName>
</protein>
<evidence type="ECO:0000313" key="11">
    <source>
        <dbReference type="EMBL" id="CAR22749.1"/>
    </source>
</evidence>
<evidence type="ECO:0000256" key="4">
    <source>
        <dbReference type="ARBA" id="ARBA00022843"/>
    </source>
</evidence>
<comment type="function">
    <text evidence="7">Involved in cytoplasm to vacuole transport (Cvt) and autophagic vesicle formation.</text>
</comment>
<dbReference type="AlphaFoldDB" id="C5DEZ4"/>
<dbReference type="GO" id="GO:0000422">
    <property type="term" value="P:autophagy of mitochondrion"/>
    <property type="evidence" value="ECO:0007669"/>
    <property type="project" value="TreeGrafter"/>
</dbReference>
<dbReference type="Pfam" id="PF04106">
    <property type="entry name" value="ATG5_UblB"/>
    <property type="match status" value="1"/>
</dbReference>
<dbReference type="Pfam" id="PF20638">
    <property type="entry name" value="ATG5_UblA"/>
    <property type="match status" value="1"/>
</dbReference>
<dbReference type="OrthoDB" id="272162at2759"/>
<dbReference type="PANTHER" id="PTHR13040">
    <property type="entry name" value="AUTOPHAGY PROTEIN 5"/>
    <property type="match status" value="1"/>
</dbReference>
<dbReference type="PANTHER" id="PTHR13040:SF2">
    <property type="entry name" value="AUTOPHAGY PROTEIN 5"/>
    <property type="match status" value="1"/>
</dbReference>
<dbReference type="InterPro" id="IPR042527">
    <property type="entry name" value="Atg5_UblA_dom_sf"/>
</dbReference>
<dbReference type="Gene3D" id="3.10.20.620">
    <property type="match status" value="1"/>
</dbReference>
<dbReference type="InterPro" id="IPR048940">
    <property type="entry name" value="ATG5_HBR"/>
</dbReference>
<dbReference type="Pfam" id="PF20637">
    <property type="entry name" value="ATG5_HBR"/>
    <property type="match status" value="1"/>
</dbReference>
<dbReference type="RefSeq" id="XP_002553187.1">
    <property type="nucleotide sequence ID" value="XM_002553141.1"/>
</dbReference>
<feature type="domain" description="Autophagy protein ATG5 UblB" evidence="8">
    <location>
        <begin position="198"/>
        <end position="283"/>
    </location>
</feature>
<keyword evidence="7" id="KW-0813">Transport</keyword>
<evidence type="ECO:0000259" key="9">
    <source>
        <dbReference type="Pfam" id="PF20637"/>
    </source>
</evidence>
<proteinExistence type="inferred from homology"/>
<sequence length="296" mass="34430">MDNVRRRAWAGSLNLRVTVHPDLTLNSSNEPEHIISFRVPREIYLVLYFPYILERVAPELRTNVTDFYNGWWLEMEGVPLSWNFPAGVLFDSLTGLDPALRSSRHRHNSLNVWELTLRHEDQCPTNVIPIVRGRDQVREFWMHQWKQACFILNGASKQVMSLSKPDTMKFWDSILRRDQNSFDTIKEKILPTFDNTRYVPLRVHLALPQIRFLEPQAKVQHNNGHIRLGDVLSSEFPEWFPNDSSTPNLAKAVIQGIEVPLQLSVWYLYQELSSFDGFLHVSLCLMTEDASLTSRS</sequence>
<reference evidence="11 12" key="1">
    <citation type="journal article" date="2009" name="Genome Res.">
        <title>Comparative genomics of protoploid Saccharomycetaceae.</title>
        <authorList>
            <consortium name="The Genolevures Consortium"/>
            <person name="Souciet J.-L."/>
            <person name="Dujon B."/>
            <person name="Gaillardin C."/>
            <person name="Johnston M."/>
            <person name="Baret P.V."/>
            <person name="Cliften P."/>
            <person name="Sherman D.J."/>
            <person name="Weissenbach J."/>
            <person name="Westhof E."/>
            <person name="Wincker P."/>
            <person name="Jubin C."/>
            <person name="Poulain J."/>
            <person name="Barbe V."/>
            <person name="Segurens B."/>
            <person name="Artiguenave F."/>
            <person name="Anthouard V."/>
            <person name="Vacherie B."/>
            <person name="Val M.-E."/>
            <person name="Fulton R.S."/>
            <person name="Minx P."/>
            <person name="Wilson R."/>
            <person name="Durrens P."/>
            <person name="Jean G."/>
            <person name="Marck C."/>
            <person name="Martin T."/>
            <person name="Nikolski M."/>
            <person name="Rolland T."/>
            <person name="Seret M.-L."/>
            <person name="Casaregola S."/>
            <person name="Despons L."/>
            <person name="Fairhead C."/>
            <person name="Fischer G."/>
            <person name="Lafontaine I."/>
            <person name="Leh V."/>
            <person name="Lemaire M."/>
            <person name="de Montigny J."/>
            <person name="Neuveglise C."/>
            <person name="Thierry A."/>
            <person name="Blanc-Lenfle I."/>
            <person name="Bleykasten C."/>
            <person name="Diffels J."/>
            <person name="Fritsch E."/>
            <person name="Frangeul L."/>
            <person name="Goeffon A."/>
            <person name="Jauniaux N."/>
            <person name="Kachouri-Lafond R."/>
            <person name="Payen C."/>
            <person name="Potier S."/>
            <person name="Pribylova L."/>
            <person name="Ozanne C."/>
            <person name="Richard G.-F."/>
            <person name="Sacerdot C."/>
            <person name="Straub M.-L."/>
            <person name="Talla E."/>
        </authorList>
    </citation>
    <scope>NUCLEOTIDE SEQUENCE [LARGE SCALE GENOMIC DNA]</scope>
    <source>
        <strain evidence="12">ATCC 56472 / CBS 6340 / NRRL Y-8284</strain>
    </source>
</reference>
<evidence type="ECO:0000256" key="2">
    <source>
        <dbReference type="ARBA" id="ARBA00006910"/>
    </source>
</evidence>
<dbReference type="EMBL" id="CU928168">
    <property type="protein sequence ID" value="CAR22749.1"/>
    <property type="molecule type" value="Genomic_DNA"/>
</dbReference>
<dbReference type="GO" id="GO:0006995">
    <property type="term" value="P:cellular response to nitrogen starvation"/>
    <property type="evidence" value="ECO:0007669"/>
    <property type="project" value="TreeGrafter"/>
</dbReference>
<evidence type="ECO:0000259" key="10">
    <source>
        <dbReference type="Pfam" id="PF20638"/>
    </source>
</evidence>
<keyword evidence="4 7" id="KW-0832">Ubl conjugation</keyword>